<proteinExistence type="predicted"/>
<keyword evidence="10" id="KW-1185">Reference proteome</keyword>
<evidence type="ECO:0000256" key="2">
    <source>
        <dbReference type="ARBA" id="ARBA00004496"/>
    </source>
</evidence>
<evidence type="ECO:0008006" key="11">
    <source>
        <dbReference type="Google" id="ProtNLM"/>
    </source>
</evidence>
<evidence type="ECO:0000313" key="10">
    <source>
        <dbReference type="Proteomes" id="UP001443914"/>
    </source>
</evidence>
<reference evidence="9" key="1">
    <citation type="submission" date="2024-03" db="EMBL/GenBank/DDBJ databases">
        <title>WGS assembly of Saponaria officinalis var. Norfolk2.</title>
        <authorList>
            <person name="Jenkins J."/>
            <person name="Shu S."/>
            <person name="Grimwood J."/>
            <person name="Barry K."/>
            <person name="Goodstein D."/>
            <person name="Schmutz J."/>
            <person name="Leebens-Mack J."/>
            <person name="Osbourn A."/>
        </authorList>
    </citation>
    <scope>NUCLEOTIDE SEQUENCE [LARGE SCALE GENOMIC DNA]</scope>
    <source>
        <strain evidence="9">JIC</strain>
    </source>
</reference>
<dbReference type="GO" id="GO:0016787">
    <property type="term" value="F:hydrolase activity"/>
    <property type="evidence" value="ECO:0007669"/>
    <property type="project" value="UniProtKB-KW"/>
</dbReference>
<sequence length="634" mass="71528">MEGEGSMFETSEMAANYLASTNILPDSWNTCNYANSPVSEGFVINQNGPVGLVGFSGLKYLRHGLGPNLKDMVGLQDGPFNGLFPGPGRYGADGDDHDEPVMVHAGLLGLFLGVYGTPSFQTQMKILLEKSKSIIITGHSIGGALASLTALWLLSYHQSNATPSPPRILCITFGSPLLGNKPLSKSLLRHRWAGNFCHVVYKHDIVPRLLFAPLDSLHIHLHVLLQYIQSSMNSQFTNIPLRVSDEMKSQLFGFASAYTDAVEKCADWYSDAPAQGVFWPFGSYLLCADEGAICVDNSGSVVRLMHLMMGTSDPGSCLEDHLKYGGCVEKLSFQFLMNKGYLQVNVPNSSYDAGLALAVESLGLARQESVFGQAKHSLQTAKQVGVTPNLNSARLAITLAKITPHRAQIEWYKTCCDNSDSQLGYYDSFKQRQASKRDNQVNMFRIKLANFWDSVIEKIDNNELPHDFHKRRKFINASHFYQLLVEPLDIAEYYRSGEHQRRGHYLSNGRDRRHEVFSKWWREREVVEDESKRSKFASQTQDSCFWARVEEARELVKKVRTERNARNLDRLWQGIDRFERYARELVENKEVSCDVVARNSSYSLWVEEVTELRSQMRRTVHQLPADFLGGEMVP</sequence>
<dbReference type="Gene3D" id="3.40.50.1820">
    <property type="entry name" value="alpha/beta hydrolase"/>
    <property type="match status" value="1"/>
</dbReference>
<keyword evidence="6" id="KW-0539">Nucleus</keyword>
<feature type="domain" description="EDS1 EP" evidence="8">
    <location>
        <begin position="407"/>
        <end position="615"/>
    </location>
</feature>
<dbReference type="PANTHER" id="PTHR47413">
    <property type="entry name" value="LIPASE-LIKE PAD4"/>
    <property type="match status" value="1"/>
</dbReference>
<comment type="subcellular location">
    <subcellularLocation>
        <location evidence="2">Cytoplasm</location>
    </subcellularLocation>
    <subcellularLocation>
        <location evidence="1">Nucleus</location>
    </subcellularLocation>
</comment>
<keyword evidence="4" id="KW-0378">Hydrolase</keyword>
<evidence type="ECO:0000313" key="9">
    <source>
        <dbReference type="EMBL" id="KAK9735536.1"/>
    </source>
</evidence>
<dbReference type="GO" id="GO:0006952">
    <property type="term" value="P:defense response"/>
    <property type="evidence" value="ECO:0007669"/>
    <property type="project" value="UniProtKB-KW"/>
</dbReference>
<evidence type="ECO:0000256" key="1">
    <source>
        <dbReference type="ARBA" id="ARBA00004123"/>
    </source>
</evidence>
<keyword evidence="5" id="KW-0611">Plant defense</keyword>
<dbReference type="InterPro" id="IPR029058">
    <property type="entry name" value="AB_hydrolase_fold"/>
</dbReference>
<gene>
    <name evidence="9" type="ORF">RND81_04G211200</name>
</gene>
<dbReference type="SUPFAM" id="SSF53474">
    <property type="entry name" value="alpha/beta-Hydrolases"/>
    <property type="match status" value="1"/>
</dbReference>
<dbReference type="GO" id="GO:0005634">
    <property type="term" value="C:nucleus"/>
    <property type="evidence" value="ECO:0007669"/>
    <property type="project" value="UniProtKB-SubCell"/>
</dbReference>
<evidence type="ECO:0000256" key="4">
    <source>
        <dbReference type="ARBA" id="ARBA00022801"/>
    </source>
</evidence>
<dbReference type="Proteomes" id="UP001443914">
    <property type="component" value="Unassembled WGS sequence"/>
</dbReference>
<evidence type="ECO:0000256" key="6">
    <source>
        <dbReference type="ARBA" id="ARBA00023242"/>
    </source>
</evidence>
<dbReference type="GO" id="GO:0006629">
    <property type="term" value="P:lipid metabolic process"/>
    <property type="evidence" value="ECO:0007669"/>
    <property type="project" value="InterPro"/>
</dbReference>
<name>A0AAW1LPB2_SAPOF</name>
<dbReference type="InterPro" id="IPR041266">
    <property type="entry name" value="EDS1_EP"/>
</dbReference>
<organism evidence="9 10">
    <name type="scientific">Saponaria officinalis</name>
    <name type="common">Common soapwort</name>
    <name type="synonym">Lychnis saponaria</name>
    <dbReference type="NCBI Taxonomy" id="3572"/>
    <lineage>
        <taxon>Eukaryota</taxon>
        <taxon>Viridiplantae</taxon>
        <taxon>Streptophyta</taxon>
        <taxon>Embryophyta</taxon>
        <taxon>Tracheophyta</taxon>
        <taxon>Spermatophyta</taxon>
        <taxon>Magnoliopsida</taxon>
        <taxon>eudicotyledons</taxon>
        <taxon>Gunneridae</taxon>
        <taxon>Pentapetalae</taxon>
        <taxon>Caryophyllales</taxon>
        <taxon>Caryophyllaceae</taxon>
        <taxon>Caryophylleae</taxon>
        <taxon>Saponaria</taxon>
    </lineage>
</organism>
<protein>
    <recommendedName>
        <fullName evidence="11">Lipase-like PAD4</fullName>
    </recommendedName>
</protein>
<evidence type="ECO:0000259" key="7">
    <source>
        <dbReference type="Pfam" id="PF01764"/>
    </source>
</evidence>
<dbReference type="CDD" id="cd00519">
    <property type="entry name" value="Lipase_3"/>
    <property type="match status" value="1"/>
</dbReference>
<dbReference type="AlphaFoldDB" id="A0AAW1LPB2"/>
<accession>A0AAW1LPB2</accession>
<dbReference type="InterPro" id="IPR002921">
    <property type="entry name" value="Fungal_lipase-type"/>
</dbReference>
<keyword evidence="3" id="KW-0963">Cytoplasm</keyword>
<dbReference type="GO" id="GO:0005737">
    <property type="term" value="C:cytoplasm"/>
    <property type="evidence" value="ECO:0007669"/>
    <property type="project" value="UniProtKB-SubCell"/>
</dbReference>
<evidence type="ECO:0000256" key="5">
    <source>
        <dbReference type="ARBA" id="ARBA00022821"/>
    </source>
</evidence>
<comment type="caution">
    <text evidence="9">The sequence shown here is derived from an EMBL/GenBank/DDBJ whole genome shotgun (WGS) entry which is preliminary data.</text>
</comment>
<feature type="domain" description="Fungal lipase-type" evidence="7">
    <location>
        <begin position="100"/>
        <end position="211"/>
    </location>
</feature>
<dbReference type="PANTHER" id="PTHR47413:SF2">
    <property type="entry name" value="LIPASE-LIKE PAD4"/>
    <property type="match status" value="1"/>
</dbReference>
<dbReference type="Pfam" id="PF01764">
    <property type="entry name" value="Lipase_3"/>
    <property type="match status" value="1"/>
</dbReference>
<dbReference type="EMBL" id="JBDFQZ010000004">
    <property type="protein sequence ID" value="KAK9735536.1"/>
    <property type="molecule type" value="Genomic_DNA"/>
</dbReference>
<evidence type="ECO:0000256" key="3">
    <source>
        <dbReference type="ARBA" id="ARBA00022490"/>
    </source>
</evidence>
<dbReference type="Pfam" id="PF18117">
    <property type="entry name" value="EDS1_EP"/>
    <property type="match status" value="1"/>
</dbReference>
<evidence type="ECO:0000259" key="8">
    <source>
        <dbReference type="Pfam" id="PF18117"/>
    </source>
</evidence>